<accession>G4NA26</accession>
<feature type="region of interest" description="Disordered" evidence="1">
    <location>
        <begin position="24"/>
        <end position="128"/>
    </location>
</feature>
<evidence type="ECO:0000313" key="3">
    <source>
        <dbReference type="Proteomes" id="UP000009058"/>
    </source>
</evidence>
<dbReference type="VEuPathDB" id="FungiDB:MGG_09759"/>
<dbReference type="InParanoid" id="G4NA26"/>
<dbReference type="Proteomes" id="UP000009058">
    <property type="component" value="Chromosome 4"/>
</dbReference>
<feature type="compositionally biased region" description="Polar residues" evidence="1">
    <location>
        <begin position="73"/>
        <end position="94"/>
    </location>
</feature>
<keyword evidence="3" id="KW-1185">Reference proteome</keyword>
<sequence length="128" mass="14188">MELKYKNEVLYSVNRYFPFTKRQRRGKFCPRGCDNQSQSNANQAGQSSGSNSKPGSSSHQSSYSYGSTATYAQQNSGSEPFNTQSPHVQGNQGNIAAAEKRHQQNAERSIGAFESQFNGQNQGQNRQQ</sequence>
<dbReference type="OrthoDB" id="5240306at2759"/>
<feature type="compositionally biased region" description="Low complexity" evidence="1">
    <location>
        <begin position="35"/>
        <end position="72"/>
    </location>
</feature>
<reference key="2">
    <citation type="submission" date="2011-05" db="EMBL/GenBank/DDBJ databases">
        <title>The Genome Sequence of Magnaporthe oryzae 70-15.</title>
        <authorList>
            <consortium name="The Broad Institute Genome Sequencing Platform"/>
            <person name="Ma L.-J."/>
            <person name="Dead R."/>
            <person name="Young S.K."/>
            <person name="Zeng Q."/>
            <person name="Gargeya S."/>
            <person name="Fitzgerald M."/>
            <person name="Haas B."/>
            <person name="Abouelleil A."/>
            <person name="Alvarado L."/>
            <person name="Arachchi H.M."/>
            <person name="Berlin A."/>
            <person name="Brown A."/>
            <person name="Chapman S.B."/>
            <person name="Chen Z."/>
            <person name="Dunbar C."/>
            <person name="Freedman E."/>
            <person name="Gearin G."/>
            <person name="Gellesch M."/>
            <person name="Goldberg J."/>
            <person name="Griggs A."/>
            <person name="Gujja S."/>
            <person name="Heiman D."/>
            <person name="Howarth C."/>
            <person name="Larson L."/>
            <person name="Lui A."/>
            <person name="MacDonald P.J.P."/>
            <person name="Mehta T."/>
            <person name="Montmayeur A."/>
            <person name="Murphy C."/>
            <person name="Neiman D."/>
            <person name="Pearson M."/>
            <person name="Priest M."/>
            <person name="Roberts A."/>
            <person name="Saif S."/>
            <person name="Shea T."/>
            <person name="Shenoy N."/>
            <person name="Sisk P."/>
            <person name="Stolte C."/>
            <person name="Sykes S."/>
            <person name="Yandava C."/>
            <person name="Wortman J."/>
            <person name="Nusbaum C."/>
            <person name="Birren B."/>
        </authorList>
    </citation>
    <scope>NUCLEOTIDE SEQUENCE</scope>
    <source>
        <strain>70-15</strain>
    </source>
</reference>
<dbReference type="OMA" id="PRGCDNQ"/>
<organism evidence="2 3">
    <name type="scientific">Pyricularia oryzae (strain 70-15 / ATCC MYA-4617 / FGSC 8958)</name>
    <name type="common">Rice blast fungus</name>
    <name type="synonym">Magnaporthe oryzae</name>
    <dbReference type="NCBI Taxonomy" id="242507"/>
    <lineage>
        <taxon>Eukaryota</taxon>
        <taxon>Fungi</taxon>
        <taxon>Dikarya</taxon>
        <taxon>Ascomycota</taxon>
        <taxon>Pezizomycotina</taxon>
        <taxon>Sordariomycetes</taxon>
        <taxon>Sordariomycetidae</taxon>
        <taxon>Magnaporthales</taxon>
        <taxon>Pyriculariaceae</taxon>
        <taxon>Pyricularia</taxon>
    </lineage>
</organism>
<proteinExistence type="predicted"/>
<evidence type="ECO:0000256" key="1">
    <source>
        <dbReference type="SAM" id="MobiDB-lite"/>
    </source>
</evidence>
<dbReference type="RefSeq" id="XP_003717591.1">
    <property type="nucleotide sequence ID" value="XM_003717543.1"/>
</dbReference>
<dbReference type="HOGENOM" id="CLU_1960009_0_0_1"/>
<gene>
    <name evidence="2" type="ORF">MGG_09759</name>
</gene>
<reference evidence="2 3" key="1">
    <citation type="journal article" date="2005" name="Nature">
        <title>The genome sequence of the rice blast fungus Magnaporthe grisea.</title>
        <authorList>
            <person name="Dean R.A."/>
            <person name="Talbot N.J."/>
            <person name="Ebbole D.J."/>
            <person name="Farman M.L."/>
            <person name="Mitchell T.K."/>
            <person name="Orbach M.J."/>
            <person name="Thon M."/>
            <person name="Kulkarni R."/>
            <person name="Xu J.R."/>
            <person name="Pan H."/>
            <person name="Read N.D."/>
            <person name="Lee Y.H."/>
            <person name="Carbone I."/>
            <person name="Brown D."/>
            <person name="Oh Y.Y."/>
            <person name="Donofrio N."/>
            <person name="Jeong J.S."/>
            <person name="Soanes D.M."/>
            <person name="Djonovic S."/>
            <person name="Kolomiets E."/>
            <person name="Rehmeyer C."/>
            <person name="Li W."/>
            <person name="Harding M."/>
            <person name="Kim S."/>
            <person name="Lebrun M.H."/>
            <person name="Bohnert H."/>
            <person name="Coughlan S."/>
            <person name="Butler J."/>
            <person name="Calvo S."/>
            <person name="Ma L.J."/>
            <person name="Nicol R."/>
            <person name="Purcell S."/>
            <person name="Nusbaum C."/>
            <person name="Galagan J.E."/>
            <person name="Birren B.W."/>
        </authorList>
    </citation>
    <scope>NUCLEOTIDE SEQUENCE [LARGE SCALE GENOMIC DNA]</scope>
    <source>
        <strain evidence="3">70-15 / ATCC MYA-4617 / FGSC 8958</strain>
    </source>
</reference>
<protein>
    <submittedName>
        <fullName evidence="2">Uncharacterized protein</fullName>
    </submittedName>
</protein>
<dbReference type="EMBL" id="CM001234">
    <property type="protein sequence ID" value="EHA51272.1"/>
    <property type="molecule type" value="Genomic_DNA"/>
</dbReference>
<feature type="compositionally biased region" description="Low complexity" evidence="1">
    <location>
        <begin position="116"/>
        <end position="128"/>
    </location>
</feature>
<dbReference type="KEGG" id="mgr:MGG_09759"/>
<evidence type="ECO:0000313" key="2">
    <source>
        <dbReference type="EMBL" id="EHA51272.1"/>
    </source>
</evidence>
<dbReference type="GeneID" id="2680758"/>
<name>G4NA26_PYRO7</name>
<dbReference type="AlphaFoldDB" id="G4NA26"/>